<dbReference type="RefSeq" id="WP_345823253.1">
    <property type="nucleotide sequence ID" value="NZ_JBDIML010000001.1"/>
</dbReference>
<keyword evidence="3" id="KW-1185">Reference proteome</keyword>
<organism evidence="2 3">
    <name type="scientific">Ornithinibacillus xuwenensis</name>
    <dbReference type="NCBI Taxonomy" id="3144668"/>
    <lineage>
        <taxon>Bacteria</taxon>
        <taxon>Bacillati</taxon>
        <taxon>Bacillota</taxon>
        <taxon>Bacilli</taxon>
        <taxon>Bacillales</taxon>
        <taxon>Bacillaceae</taxon>
        <taxon>Ornithinibacillus</taxon>
    </lineage>
</organism>
<accession>A0ABU9XBY7</accession>
<evidence type="ECO:0000256" key="1">
    <source>
        <dbReference type="SAM" id="MobiDB-lite"/>
    </source>
</evidence>
<name>A0ABU9XBY7_9BACI</name>
<evidence type="ECO:0000313" key="2">
    <source>
        <dbReference type="EMBL" id="MEN2765779.1"/>
    </source>
</evidence>
<feature type="compositionally biased region" description="Polar residues" evidence="1">
    <location>
        <begin position="1"/>
        <end position="10"/>
    </location>
</feature>
<proteinExistence type="predicted"/>
<dbReference type="Proteomes" id="UP001444625">
    <property type="component" value="Unassembled WGS sequence"/>
</dbReference>
<comment type="caution">
    <text evidence="2">The sequence shown here is derived from an EMBL/GenBank/DDBJ whole genome shotgun (WGS) entry which is preliminary data.</text>
</comment>
<feature type="region of interest" description="Disordered" evidence="1">
    <location>
        <begin position="865"/>
        <end position="888"/>
    </location>
</feature>
<evidence type="ECO:0008006" key="4">
    <source>
        <dbReference type="Google" id="ProtNLM"/>
    </source>
</evidence>
<sequence>MVNRFAQNKQGNRFGGGGGSRFGNQYDTGSVNRQIENAETRIRYAGFEPKEDNRNWFEKATNLPEGQNFFFDTLDLLDRPGNAIRTAIDGGGDDLGDSLWKGFSGQVNTRGTDILDNLGVDTDNKVVNGVLGFGAEVLTDPTMLIPGGVFAKGLRTGANATKKAFNVMTPQSIQRKIEPALEGTKNTFNAMFNTRHGRNQQFDSNGRLVKGDDKLTPMIQETQNRIDYQNTQNMNNILKAAKNAGGYKTGSQVGRIMEDSLQQFDEAGNLIPRNKMELPDDPELKQAAAELMRGNDLVRNQARELGINVNELQGYMRHILSKEERKRRRELGESVYNVDRGNFGIGNPNDKFLKQRKYTGSAEEINRDAGRNVFESNAYFATAYGQKQLTEYMNAVDFRRKVLSDPSLAIKYQKGMNVPEGTTKINTKNYQFMKDEDLAEMGMLDEVGGEYVVPHAVKTALDKFQRLTTDEGMRGFLKAFDTAQSWWKRAALFSLPYHVRNDVGAKFNNYVGGMNAMDIAKYSSQADKEVYQAMVLGKPSQMFDEFLQQGLGANSQSKIEFARMGDDAAQELERLVKNESKTGGERLAGKILRPFETSRQFGDFIDQTNRYAAYKWAREKKKMSPEQAASKVRQTQFDYNNLTNFEREFMTRLVPFYRWMRNNIPYQMKQFANDPRKFIRVDDFRRNMQSSMGINEENIPDWMTEQFAIPVTGEDDGSGQFVSMNLPVGDLTRVADPGKTFVDSLSPFAKLPIELTLNRNFFYNNPIESYEGQQRQMNIPGTDVNFGLPAKQAYALENLTGQIGRNAFDYLQRPGEENQDTKFRTPSLGISSMLKEYDVVKSEYYERLNELQRLQDRINWIEQQTGMRPPTMNEINQNRPQSRFGGVN</sequence>
<protein>
    <recommendedName>
        <fullName evidence="4">Large polyvalent protein associated domain-containing protein</fullName>
    </recommendedName>
</protein>
<gene>
    <name evidence="2" type="ORF">ABC228_01140</name>
</gene>
<reference evidence="2 3" key="1">
    <citation type="submission" date="2024-05" db="EMBL/GenBank/DDBJ databases">
        <authorList>
            <person name="Haq I."/>
            <person name="Ullah Z."/>
            <person name="Ahmad R."/>
            <person name="Li M."/>
            <person name="Tong Y."/>
        </authorList>
    </citation>
    <scope>NUCLEOTIDE SEQUENCE [LARGE SCALE GENOMIC DNA]</scope>
    <source>
        <strain evidence="2 3">16A2E</strain>
    </source>
</reference>
<evidence type="ECO:0000313" key="3">
    <source>
        <dbReference type="Proteomes" id="UP001444625"/>
    </source>
</evidence>
<feature type="region of interest" description="Disordered" evidence="1">
    <location>
        <begin position="1"/>
        <end position="31"/>
    </location>
</feature>
<dbReference type="EMBL" id="JBDIML010000001">
    <property type="protein sequence ID" value="MEN2765779.1"/>
    <property type="molecule type" value="Genomic_DNA"/>
</dbReference>